<protein>
    <submittedName>
        <fullName evidence="2">Uncharacterized protein</fullName>
    </submittedName>
</protein>
<proteinExistence type="predicted"/>
<keyword evidence="3" id="KW-1185">Reference proteome</keyword>
<keyword evidence="1" id="KW-1133">Transmembrane helix</keyword>
<feature type="transmembrane region" description="Helical" evidence="1">
    <location>
        <begin position="254"/>
        <end position="273"/>
    </location>
</feature>
<feature type="transmembrane region" description="Helical" evidence="1">
    <location>
        <begin position="179"/>
        <end position="200"/>
    </location>
</feature>
<feature type="transmembrane region" description="Helical" evidence="1">
    <location>
        <begin position="68"/>
        <end position="87"/>
    </location>
</feature>
<feature type="transmembrane region" description="Helical" evidence="1">
    <location>
        <begin position="35"/>
        <end position="56"/>
    </location>
</feature>
<keyword evidence="1" id="KW-0812">Transmembrane</keyword>
<reference evidence="2" key="1">
    <citation type="submission" date="2020-11" db="EMBL/GenBank/DDBJ databases">
        <authorList>
            <consortium name="DOE Joint Genome Institute"/>
            <person name="Ahrendt S."/>
            <person name="Riley R."/>
            <person name="Andreopoulos W."/>
            <person name="Labutti K."/>
            <person name="Pangilinan J."/>
            <person name="Ruiz-Duenas F.J."/>
            <person name="Barrasa J.M."/>
            <person name="Sanchez-Garcia M."/>
            <person name="Camarero S."/>
            <person name="Miyauchi S."/>
            <person name="Serrano A."/>
            <person name="Linde D."/>
            <person name="Babiker R."/>
            <person name="Drula E."/>
            <person name="Ayuso-Fernandez I."/>
            <person name="Pacheco R."/>
            <person name="Padilla G."/>
            <person name="Ferreira P."/>
            <person name="Barriuso J."/>
            <person name="Kellner H."/>
            <person name="Castanera R."/>
            <person name="Alfaro M."/>
            <person name="Ramirez L."/>
            <person name="Pisabarro A.G."/>
            <person name="Kuo A."/>
            <person name="Tritt A."/>
            <person name="Lipzen A."/>
            <person name="He G."/>
            <person name="Yan M."/>
            <person name="Ng V."/>
            <person name="Cullen D."/>
            <person name="Martin F."/>
            <person name="Rosso M.-N."/>
            <person name="Henrissat B."/>
            <person name="Hibbett D."/>
            <person name="Martinez A.T."/>
            <person name="Grigoriev I.V."/>
        </authorList>
    </citation>
    <scope>NUCLEOTIDE SEQUENCE</scope>
    <source>
        <strain evidence="2">CIRM-BRFM 674</strain>
    </source>
</reference>
<accession>A0A9P5Z6U3</accession>
<organism evidence="2 3">
    <name type="scientific">Pholiota conissans</name>
    <dbReference type="NCBI Taxonomy" id="109636"/>
    <lineage>
        <taxon>Eukaryota</taxon>
        <taxon>Fungi</taxon>
        <taxon>Dikarya</taxon>
        <taxon>Basidiomycota</taxon>
        <taxon>Agaricomycotina</taxon>
        <taxon>Agaricomycetes</taxon>
        <taxon>Agaricomycetidae</taxon>
        <taxon>Agaricales</taxon>
        <taxon>Agaricineae</taxon>
        <taxon>Strophariaceae</taxon>
        <taxon>Pholiota</taxon>
    </lineage>
</organism>
<dbReference type="EMBL" id="MU155172">
    <property type="protein sequence ID" value="KAF9481901.1"/>
    <property type="molecule type" value="Genomic_DNA"/>
</dbReference>
<gene>
    <name evidence="2" type="ORF">BDN70DRAFT_991526</name>
</gene>
<keyword evidence="1" id="KW-0472">Membrane</keyword>
<dbReference type="Proteomes" id="UP000807469">
    <property type="component" value="Unassembled WGS sequence"/>
</dbReference>
<sequence>MSDLNSTALHEKIVELGFTDDDEKSLIATNLHVSMLQALLMGIYTVVFAGTIYVYLTKQRSRRYTVPIAVSLLYIINLATLSLQWYSAKLQFINSGATRDTIFAAIVDIQVKLSAPIFIFNALSLVLSDGLLIWRCFNLWNYSVSVIAIPVFLTIAEGGELIVPQSNASLQAIFNKVSAAGIVISACTTIITTSLITYRIHSFLRNQEITSKKFRHIIDVIVQSGAVYSASVLVYGVSAALIGQNGMPTVILSFWTDTFVFPIAGISTTIMVARVAMLPENSNAPSSDHLTGIQFRPQSTTRTGTGTGARVSVVLRAHDDDASRDILEFEGDRAQVPITSENETQEV</sequence>
<feature type="transmembrane region" description="Helical" evidence="1">
    <location>
        <begin position="102"/>
        <end position="127"/>
    </location>
</feature>
<name>A0A9P5Z6U3_9AGAR</name>
<evidence type="ECO:0000313" key="3">
    <source>
        <dbReference type="Proteomes" id="UP000807469"/>
    </source>
</evidence>
<evidence type="ECO:0000256" key="1">
    <source>
        <dbReference type="SAM" id="Phobius"/>
    </source>
</evidence>
<comment type="caution">
    <text evidence="2">The sequence shown here is derived from an EMBL/GenBank/DDBJ whole genome shotgun (WGS) entry which is preliminary data.</text>
</comment>
<evidence type="ECO:0000313" key="2">
    <source>
        <dbReference type="EMBL" id="KAF9481901.1"/>
    </source>
</evidence>
<feature type="transmembrane region" description="Helical" evidence="1">
    <location>
        <begin position="139"/>
        <end position="159"/>
    </location>
</feature>
<dbReference type="OrthoDB" id="2841022at2759"/>
<dbReference type="AlphaFoldDB" id="A0A9P5Z6U3"/>
<feature type="transmembrane region" description="Helical" evidence="1">
    <location>
        <begin position="220"/>
        <end position="242"/>
    </location>
</feature>